<proteinExistence type="predicted"/>
<dbReference type="InterPro" id="IPR016187">
    <property type="entry name" value="CTDL_fold"/>
</dbReference>
<dbReference type="Proteomes" id="UP000265020">
    <property type="component" value="Unassembled WGS sequence"/>
</dbReference>
<accession>A0A3Q2D5P0</accession>
<dbReference type="PROSITE" id="PS50041">
    <property type="entry name" value="C_TYPE_LECTIN_2"/>
    <property type="match status" value="1"/>
</dbReference>
<organism evidence="2 3">
    <name type="scientific">Cyprinodon variegatus</name>
    <name type="common">Sheepshead minnow</name>
    <dbReference type="NCBI Taxonomy" id="28743"/>
    <lineage>
        <taxon>Eukaryota</taxon>
        <taxon>Metazoa</taxon>
        <taxon>Chordata</taxon>
        <taxon>Craniata</taxon>
        <taxon>Vertebrata</taxon>
        <taxon>Euteleostomi</taxon>
        <taxon>Actinopterygii</taxon>
        <taxon>Neopterygii</taxon>
        <taxon>Teleostei</taxon>
        <taxon>Neoteleostei</taxon>
        <taxon>Acanthomorphata</taxon>
        <taxon>Ovalentaria</taxon>
        <taxon>Atherinomorphae</taxon>
        <taxon>Cyprinodontiformes</taxon>
        <taxon>Cyprinodontidae</taxon>
        <taxon>Cyprinodon</taxon>
    </lineage>
</organism>
<dbReference type="InterPro" id="IPR016186">
    <property type="entry name" value="C-type_lectin-like/link_sf"/>
</dbReference>
<evidence type="ECO:0000313" key="3">
    <source>
        <dbReference type="Proteomes" id="UP000265020"/>
    </source>
</evidence>
<feature type="domain" description="C-type lectin" evidence="1">
    <location>
        <begin position="1"/>
        <end position="53"/>
    </location>
</feature>
<dbReference type="InterPro" id="IPR001304">
    <property type="entry name" value="C-type_lectin-like"/>
</dbReference>
<reference evidence="2" key="2">
    <citation type="submission" date="2025-09" db="UniProtKB">
        <authorList>
            <consortium name="Ensembl"/>
        </authorList>
    </citation>
    <scope>IDENTIFICATION</scope>
</reference>
<evidence type="ECO:0000313" key="2">
    <source>
        <dbReference type="Ensembl" id="ENSCVAP00000013742.1"/>
    </source>
</evidence>
<dbReference type="SUPFAM" id="SSF56436">
    <property type="entry name" value="C-type lectin-like"/>
    <property type="match status" value="1"/>
</dbReference>
<keyword evidence="3" id="KW-1185">Reference proteome</keyword>
<name>A0A3Q2D5P0_CYPVA</name>
<sequence>MPSSWFQLLKNGGNQFWRDNQPDNWKGDEDRAQYINKQWNDISCAASLKWICEKLLLWIACC</sequence>
<dbReference type="AlphaFoldDB" id="A0A3Q2D5P0"/>
<dbReference type="Gene3D" id="3.10.100.10">
    <property type="entry name" value="Mannose-Binding Protein A, subunit A"/>
    <property type="match status" value="1"/>
</dbReference>
<dbReference type="Ensembl" id="ENSCVAT00000021388.1">
    <property type="protein sequence ID" value="ENSCVAP00000013742.1"/>
    <property type="gene ID" value="ENSCVAG00000016291.1"/>
</dbReference>
<reference evidence="2" key="1">
    <citation type="submission" date="2025-08" db="UniProtKB">
        <authorList>
            <consortium name="Ensembl"/>
        </authorList>
    </citation>
    <scope>IDENTIFICATION</scope>
</reference>
<evidence type="ECO:0000259" key="1">
    <source>
        <dbReference type="PROSITE" id="PS50041"/>
    </source>
</evidence>
<protein>
    <recommendedName>
        <fullName evidence="1">C-type lectin domain-containing protein</fullName>
    </recommendedName>
</protein>